<dbReference type="Pfam" id="PF02776">
    <property type="entry name" value="TPP_enzyme_N"/>
    <property type="match status" value="1"/>
</dbReference>
<evidence type="ECO:0000256" key="10">
    <source>
        <dbReference type="RuleBase" id="RU362132"/>
    </source>
</evidence>
<evidence type="ECO:0000259" key="12">
    <source>
        <dbReference type="Pfam" id="PF00205"/>
    </source>
</evidence>
<dbReference type="InterPro" id="IPR012001">
    <property type="entry name" value="Thiamin_PyroP_enz_TPP-bd_dom"/>
</dbReference>
<evidence type="ECO:0000259" key="14">
    <source>
        <dbReference type="Pfam" id="PF02776"/>
    </source>
</evidence>
<evidence type="ECO:0000259" key="13">
    <source>
        <dbReference type="Pfam" id="PF02775"/>
    </source>
</evidence>
<evidence type="ECO:0000256" key="4">
    <source>
        <dbReference type="ARBA" id="ARBA00013145"/>
    </source>
</evidence>
<accession>A0ABX6IP33</accession>
<feature type="domain" description="Thiamine pyrophosphate enzyme central" evidence="12">
    <location>
        <begin position="204"/>
        <end position="306"/>
    </location>
</feature>
<organism evidence="15 16">
    <name type="scientific">Gordonia pseudamarae</name>
    <dbReference type="NCBI Taxonomy" id="2831662"/>
    <lineage>
        <taxon>Bacteria</taxon>
        <taxon>Bacillati</taxon>
        <taxon>Actinomycetota</taxon>
        <taxon>Actinomycetes</taxon>
        <taxon>Mycobacteriales</taxon>
        <taxon>Gordoniaceae</taxon>
        <taxon>Gordonia</taxon>
    </lineage>
</organism>
<proteinExistence type="inferred from homology"/>
<evidence type="ECO:0000256" key="3">
    <source>
        <dbReference type="ARBA" id="ARBA00007812"/>
    </source>
</evidence>
<dbReference type="EC" id="2.2.1.6" evidence="4"/>
<evidence type="ECO:0000313" key="16">
    <source>
        <dbReference type="Proteomes" id="UP001059836"/>
    </source>
</evidence>
<feature type="region of interest" description="Disordered" evidence="11">
    <location>
        <begin position="177"/>
        <end position="196"/>
    </location>
</feature>
<dbReference type="InterPro" id="IPR011766">
    <property type="entry name" value="TPP_enzyme_TPP-bd"/>
</dbReference>
<evidence type="ECO:0000256" key="8">
    <source>
        <dbReference type="ARBA" id="ARBA00023304"/>
    </source>
</evidence>
<reference evidence="15" key="1">
    <citation type="journal article" date="2021" name="Nat. Microbiol.">
        <title>Cocultivation of an ultrasmall environmental parasitic bacterium with lytic ability against bacteria associated with wastewater foams.</title>
        <authorList>
            <person name="Batinovic S."/>
            <person name="Rose J.J.A."/>
            <person name="Ratcliffe J."/>
            <person name="Seviour R.J."/>
            <person name="Petrovski S."/>
        </authorList>
    </citation>
    <scope>NUCLEOTIDE SEQUENCE</scope>
    <source>
        <strain evidence="15">CON9</strain>
    </source>
</reference>
<dbReference type="Pfam" id="PF00205">
    <property type="entry name" value="TPP_enzyme_M"/>
    <property type="match status" value="1"/>
</dbReference>
<keyword evidence="5" id="KW-0285">Flavoprotein</keyword>
<evidence type="ECO:0000256" key="6">
    <source>
        <dbReference type="ARBA" id="ARBA00022827"/>
    </source>
</evidence>
<gene>
    <name evidence="15" type="ORF">GII31_12530</name>
</gene>
<keyword evidence="16" id="KW-1185">Reference proteome</keyword>
<sequence>MLHGLSPTVADRVVERLRQLGISTLFGVHGANAEDIFDATVRHPGITPVIAKHEFAAGAMADGAARIGGGVSAVLTTSGGGALNVVPALAEAYDSRVPVLALLGTAPRPTVGRGGFQDMLTPPDTIDLAAVLSGVVGAYAVVDDPGALDGAFTAVTDALRRGLPAALVIPKDVQAAPAPDVATTSPPHPRRAAEPAPDDLAERLAELAGAGRICVWAGEEASRLRLRDRVEALAALVGATVVVAPGGRDLAVPGRCAGVTGVMGHPSAHRALAAADLWLVLGCRMSLTDRAGLDALIADTETVHVGSWPPRTPGVTDHVPCDDLRGFLDSVIERTACLLTAPPPRPTVRLEHLSTPATAHPLDMRTVIDTIGAHLPPGCAVFADAGNTGAASIHYLPFGDHRFEVALGMGGMGHAIGAGLGTALDTGTRTVVITGDGSFFMHGMELHTAAEYDAPLTLVVLNNNAHAMCVTRERLYFPDTPGLNRFGPADIAAGAAAMFPAIKVFHATDAAGLAAACPDALTAAGPTCLVIDVDPDEIPPFAPFL</sequence>
<dbReference type="Pfam" id="PF02775">
    <property type="entry name" value="TPP_enzyme_C"/>
    <property type="match status" value="1"/>
</dbReference>
<dbReference type="InterPro" id="IPR012000">
    <property type="entry name" value="Thiamin_PyroP_enz_cen_dom"/>
</dbReference>
<dbReference type="EMBL" id="CP045809">
    <property type="protein sequence ID" value="QHN37545.1"/>
    <property type="molecule type" value="Genomic_DNA"/>
</dbReference>
<dbReference type="PANTHER" id="PTHR18968:SF167">
    <property type="entry name" value="ACETOLACTATE SYNTHASE LARGE SUBUNIT ILVB2-RELATED"/>
    <property type="match status" value="1"/>
</dbReference>
<dbReference type="SUPFAM" id="SSF52518">
    <property type="entry name" value="Thiamin diphosphate-binding fold (THDP-binding)"/>
    <property type="match status" value="2"/>
</dbReference>
<keyword evidence="7 10" id="KW-0786">Thiamine pyrophosphate</keyword>
<keyword evidence="6" id="KW-0274">FAD</keyword>
<keyword evidence="8" id="KW-0028">Amino-acid biosynthesis</keyword>
<evidence type="ECO:0000256" key="1">
    <source>
        <dbReference type="ARBA" id="ARBA00004974"/>
    </source>
</evidence>
<feature type="domain" description="Thiamine pyrophosphate enzyme TPP-binding" evidence="13">
    <location>
        <begin position="384"/>
        <end position="530"/>
    </location>
</feature>
<dbReference type="CDD" id="cd00568">
    <property type="entry name" value="TPP_enzymes"/>
    <property type="match status" value="1"/>
</dbReference>
<feature type="domain" description="Thiamine pyrophosphate enzyme N-terminal TPP-binding" evidence="14">
    <location>
        <begin position="8"/>
        <end position="120"/>
    </location>
</feature>
<dbReference type="SUPFAM" id="SSF52467">
    <property type="entry name" value="DHS-like NAD/FAD-binding domain"/>
    <property type="match status" value="1"/>
</dbReference>
<comment type="pathway">
    <text evidence="1">Amino-acid biosynthesis; L-isoleucine biosynthesis; L-isoleucine from 2-oxobutanoate: step 1/4.</text>
</comment>
<dbReference type="Gene3D" id="3.40.50.1220">
    <property type="entry name" value="TPP-binding domain"/>
    <property type="match status" value="1"/>
</dbReference>
<evidence type="ECO:0000256" key="11">
    <source>
        <dbReference type="SAM" id="MobiDB-lite"/>
    </source>
</evidence>
<comment type="pathway">
    <text evidence="2">Amino-acid biosynthesis; L-valine biosynthesis; L-valine from pyruvate: step 1/4.</text>
</comment>
<name>A0ABX6IP33_9ACTN</name>
<dbReference type="PANTHER" id="PTHR18968">
    <property type="entry name" value="THIAMINE PYROPHOSPHATE ENZYMES"/>
    <property type="match status" value="1"/>
</dbReference>
<dbReference type="InterPro" id="IPR045229">
    <property type="entry name" value="TPP_enz"/>
</dbReference>
<dbReference type="InterPro" id="IPR029035">
    <property type="entry name" value="DHS-like_NAD/FAD-binding_dom"/>
</dbReference>
<dbReference type="CDD" id="cd07035">
    <property type="entry name" value="TPP_PYR_POX_like"/>
    <property type="match status" value="1"/>
</dbReference>
<comment type="similarity">
    <text evidence="3 10">Belongs to the TPP enzyme family.</text>
</comment>
<dbReference type="Proteomes" id="UP001059836">
    <property type="component" value="Chromosome"/>
</dbReference>
<evidence type="ECO:0000256" key="7">
    <source>
        <dbReference type="ARBA" id="ARBA00023052"/>
    </source>
</evidence>
<keyword evidence="8" id="KW-0100">Branched-chain amino acid biosynthesis</keyword>
<protein>
    <recommendedName>
        <fullName evidence="4">acetolactate synthase</fullName>
        <ecNumber evidence="4">2.2.1.6</ecNumber>
    </recommendedName>
</protein>
<evidence type="ECO:0000256" key="9">
    <source>
        <dbReference type="ARBA" id="ARBA00048670"/>
    </source>
</evidence>
<dbReference type="Gene3D" id="3.40.50.970">
    <property type="match status" value="2"/>
</dbReference>
<evidence type="ECO:0000313" key="15">
    <source>
        <dbReference type="EMBL" id="QHN37545.1"/>
    </source>
</evidence>
<evidence type="ECO:0000256" key="2">
    <source>
        <dbReference type="ARBA" id="ARBA00005025"/>
    </source>
</evidence>
<comment type="catalytic activity">
    <reaction evidence="9">
        <text>2 pyruvate + H(+) = (2S)-2-acetolactate + CO2</text>
        <dbReference type="Rhea" id="RHEA:25249"/>
        <dbReference type="ChEBI" id="CHEBI:15361"/>
        <dbReference type="ChEBI" id="CHEBI:15378"/>
        <dbReference type="ChEBI" id="CHEBI:16526"/>
        <dbReference type="ChEBI" id="CHEBI:58476"/>
        <dbReference type="EC" id="2.2.1.6"/>
    </reaction>
</comment>
<dbReference type="InterPro" id="IPR029061">
    <property type="entry name" value="THDP-binding"/>
</dbReference>
<evidence type="ECO:0000256" key="5">
    <source>
        <dbReference type="ARBA" id="ARBA00022630"/>
    </source>
</evidence>